<accession>A0A0E0QSD2</accession>
<proteinExistence type="predicted"/>
<dbReference type="Gene3D" id="3.80.10.10">
    <property type="entry name" value="Ribonuclease Inhibitor"/>
    <property type="match status" value="1"/>
</dbReference>
<keyword evidence="5" id="KW-1185">Reference proteome</keyword>
<dbReference type="InterPro" id="IPR001611">
    <property type="entry name" value="Leu-rich_rpt"/>
</dbReference>
<organism evidence="4 5">
    <name type="scientific">Oryza rufipogon</name>
    <name type="common">Brownbeard rice</name>
    <name type="synonym">Asian wild rice</name>
    <dbReference type="NCBI Taxonomy" id="4529"/>
    <lineage>
        <taxon>Eukaryota</taxon>
        <taxon>Viridiplantae</taxon>
        <taxon>Streptophyta</taxon>
        <taxon>Embryophyta</taxon>
        <taxon>Tracheophyta</taxon>
        <taxon>Spermatophyta</taxon>
        <taxon>Magnoliopsida</taxon>
        <taxon>Liliopsida</taxon>
        <taxon>Poales</taxon>
        <taxon>Poaceae</taxon>
        <taxon>BOP clade</taxon>
        <taxon>Oryzoideae</taxon>
        <taxon>Oryzeae</taxon>
        <taxon>Oryzinae</taxon>
        <taxon>Oryza</taxon>
    </lineage>
</organism>
<evidence type="ECO:0000256" key="2">
    <source>
        <dbReference type="SAM" id="MobiDB-lite"/>
    </source>
</evidence>
<dbReference type="PANTHER" id="PTHR45631">
    <property type="entry name" value="OS07G0107800 PROTEIN-RELATED"/>
    <property type="match status" value="1"/>
</dbReference>
<dbReference type="InterPro" id="IPR024788">
    <property type="entry name" value="Malectin-like_Carb-bd_dom"/>
</dbReference>
<dbReference type="STRING" id="4529.A0A0E0QSD2"/>
<dbReference type="InterPro" id="IPR032675">
    <property type="entry name" value="LRR_dom_sf"/>
</dbReference>
<dbReference type="eggNOG" id="KOG0619">
    <property type="taxonomic scope" value="Eukaryota"/>
</dbReference>
<dbReference type="OMA" id="PAALWNK"/>
<dbReference type="SUPFAM" id="SSF52058">
    <property type="entry name" value="L domain-like"/>
    <property type="match status" value="1"/>
</dbReference>
<comment type="subcellular location">
    <subcellularLocation>
        <location evidence="1">Membrane</location>
        <topology evidence="1">Single-pass membrane protein</topology>
    </subcellularLocation>
</comment>
<feature type="compositionally biased region" description="Basic and acidic residues" evidence="2">
    <location>
        <begin position="1"/>
        <end position="10"/>
    </location>
</feature>
<evidence type="ECO:0000313" key="4">
    <source>
        <dbReference type="EnsemblPlants" id="ORUFI09G13800.1"/>
    </source>
</evidence>
<dbReference type="Pfam" id="PF00560">
    <property type="entry name" value="LRR_1"/>
    <property type="match status" value="1"/>
</dbReference>
<reference evidence="5" key="1">
    <citation type="submission" date="2013-06" db="EMBL/GenBank/DDBJ databases">
        <authorList>
            <person name="Zhao Q."/>
        </authorList>
    </citation>
    <scope>NUCLEOTIDE SEQUENCE</scope>
    <source>
        <strain evidence="5">cv. W1943</strain>
    </source>
</reference>
<feature type="domain" description="Malectin-like" evidence="3">
    <location>
        <begin position="221"/>
        <end position="543"/>
    </location>
</feature>
<evidence type="ECO:0000313" key="5">
    <source>
        <dbReference type="Proteomes" id="UP000008022"/>
    </source>
</evidence>
<dbReference type="EnsemblPlants" id="ORUFI09G13800.1">
    <property type="protein sequence ID" value="ORUFI09G13800.1"/>
    <property type="gene ID" value="ORUFI09G13800"/>
</dbReference>
<dbReference type="Gene3D" id="2.60.120.430">
    <property type="entry name" value="Galactose-binding lectin"/>
    <property type="match status" value="1"/>
</dbReference>
<dbReference type="PANTHER" id="PTHR45631:SF45">
    <property type="entry name" value="LEUCINE-RICH REPEAT (LRR) FAMILY PROTEIN"/>
    <property type="match status" value="1"/>
</dbReference>
<feature type="region of interest" description="Disordered" evidence="2">
    <location>
        <begin position="1"/>
        <end position="20"/>
    </location>
</feature>
<dbReference type="Gramene" id="ORUFI09G13800.1">
    <property type="protein sequence ID" value="ORUFI09G13800.1"/>
    <property type="gene ID" value="ORUFI09G13800"/>
</dbReference>
<sequence>MAARGRGSERLRRRRGPRCATAAARRPRCASICDGSGMAAAAAASLFLLSAVNFVDGGGNDGLSLPPFCSNSNWVPPSKAGSMHDGSGTAASMPDGISRLDARRRQQPRCVTAAWRPRCATVAAARRPRCTTAATTLMRDGGAMASMGDGGRWKRGDLIFVSPIIPLLNQRSLNSQAGNEPTTISLRLHLPPPPMIPLSLLAVVLVFGIAGAADGLSGYQISCGATSEKVVGDVTWVPDGRFVSVGNVSDVRSPGVLPVLSSLRYFPDTSARKYCYVVPAERKRKYLVRTTYFYGGFDGGSAPPVFDQIIEGTRWSEVDTAGDYARGLATYYEAVVLATEKEVSVCLARNAATKSSPFISALEVSPLEDSVYNSTDFESYALSTIARHSFGHDGSAAVSYPGDRFNRFWEAHSDGMPVVESQASVSQAAFWNKPPEDVFRRGVTTAGGRGESLELQWPPAPLPAASYYLALYFQDNRAPGPLSWRVFDVAVNGETFFAGLNVSMAGSMLYGDKWPLSGRTKITLTPAPGSPVGPVINAAELMMVVPLGGRTHPRDVIGMQALARGFDNPPADWAGDPCLPQGNSWTVGGSISDGIANLTAISSIWLVGNNLTGPIPDMSLLHHLVSLHLENNRLTGQIPPSLGSMPRLRELFVQNNALQGAIPISFKNKTGFMFQYAPGNNLS</sequence>
<dbReference type="Proteomes" id="UP000008022">
    <property type="component" value="Unassembled WGS sequence"/>
</dbReference>
<dbReference type="AlphaFoldDB" id="A0A0E0QSD2"/>
<reference evidence="4" key="2">
    <citation type="submission" date="2015-06" db="UniProtKB">
        <authorList>
            <consortium name="EnsemblPlants"/>
        </authorList>
    </citation>
    <scope>IDENTIFICATION</scope>
</reference>
<dbReference type="GO" id="GO:0016020">
    <property type="term" value="C:membrane"/>
    <property type="evidence" value="ECO:0007669"/>
    <property type="project" value="UniProtKB-SubCell"/>
</dbReference>
<name>A0A0E0QSD2_ORYRU</name>
<evidence type="ECO:0000256" key="1">
    <source>
        <dbReference type="ARBA" id="ARBA00004167"/>
    </source>
</evidence>
<protein>
    <recommendedName>
        <fullName evidence="3">Malectin-like domain-containing protein</fullName>
    </recommendedName>
</protein>
<dbReference type="Pfam" id="PF12819">
    <property type="entry name" value="Malectin_like"/>
    <property type="match status" value="1"/>
</dbReference>
<evidence type="ECO:0000259" key="3">
    <source>
        <dbReference type="Pfam" id="PF12819"/>
    </source>
</evidence>
<dbReference type="HOGENOM" id="CLU_000288_41_5_1"/>